<name>A0AAV7EH19_ARIFI</name>
<evidence type="ECO:0000259" key="2">
    <source>
        <dbReference type="Pfam" id="PF12552"/>
    </source>
</evidence>
<dbReference type="Pfam" id="PF14309">
    <property type="entry name" value="DUF4378"/>
    <property type="match status" value="1"/>
</dbReference>
<proteinExistence type="predicted"/>
<sequence length="981" mass="108678">MNEFQKSKVLNSEKPFPGCMGRMVNLFDLNAGMSGNKLLTEKAHRDGSPHSRGRLDSTKVSGFIGDHVEDKIVAYELKRSPNKKSNGTPMKMLIAQEMSKEPGSRRKPPSVVARLMGLDALPAQQPIFIAEGCPPEGYLEIDSAMPGQVLRHQQEQNGFQEKQIHHEIYPSQAYSQGSPEYKDVYEVWHQSSKSGHTKDQVRFKGRCNEDTSEKKMALVRQKFIEAKRLATDEKLRQSKEFQDALEVLSSNRDLFLKFLQEPNSLLSKNLYELQSIPPHPETKRITVLKPSKAVETQSGKPKKKQQQGPEADGFNGTKPFWSTTNGHHRVDHPSNQPTRIVVLKPSPGKGHDIKAVTSSPTSSPKLLQCRDIQEFEMDGIKGSRDIAKEITRQMRENLSSNRRDDLLLSSALSNGYVGDESSFNKSDCEYAEEGNLSDSESLTPTSRHSWDYVNRYSAFSSSSFSRASYSPDSSVSREAKKRLSERWALMASNGSGQEPRQVSRSSSTLGEMLALPETKKTVKSGERDEDSLPNISCSRSCGGEQELGLTSSCLSSNGSKDEHLEDSPKNLSRSKSVPVSSTAYEKVELNIGTSDSSSKSVVSKEVPKPKGGKSSLKVKVSSLFFSRNKKQSKEKPCSSSLAGNGGSQSKISNTVESSEKVESQVENRTADISDCVTGGGQVLDQGKSPCKSSDLASFQGIVPLARSEAPEHSSENQDQPSPISVLEVPFEDEITSPESSRKIALEPSLHHRLLKTSEATARSPLIESVTRSLSWDDDTLEAPVLSKPESSPLSLPKTQQKEQEWFFFVQMLLSAAGLDHERSDTISRKLYAPGTPLDPLLLDKCASWGDEELVNQAKCRQLRSERKLLFDCVNAALTEMVASVTDLRPWVVTPRKTILPGVPVSDGVWARLKECFPDEGKNCYGETDHSLIVERVVRHEVEGREWVEHMRMEIDEIGEKLEREILAELLSEAVAELACGF</sequence>
<feature type="region of interest" description="Disordered" evidence="1">
    <location>
        <begin position="490"/>
        <end position="694"/>
    </location>
</feature>
<feature type="compositionally biased region" description="Low complexity" evidence="1">
    <location>
        <begin position="612"/>
        <end position="626"/>
    </location>
</feature>
<dbReference type="PANTHER" id="PTHR46634:SF3">
    <property type="entry name" value="M REDUCTASE II SUBUNIT GAMMA, PUTATIVE (DUF3741)-RELATED"/>
    <property type="match status" value="1"/>
</dbReference>
<feature type="compositionally biased region" description="Polar residues" evidence="1">
    <location>
        <begin position="548"/>
        <end position="558"/>
    </location>
</feature>
<evidence type="ECO:0000259" key="4">
    <source>
        <dbReference type="Pfam" id="PF14383"/>
    </source>
</evidence>
<feature type="domain" description="DUF3741" evidence="2">
    <location>
        <begin position="220"/>
        <end position="264"/>
    </location>
</feature>
<feature type="compositionally biased region" description="Polar residues" evidence="1">
    <location>
        <begin position="637"/>
        <end position="654"/>
    </location>
</feature>
<evidence type="ECO:0000313" key="5">
    <source>
        <dbReference type="EMBL" id="KAG9447711.1"/>
    </source>
</evidence>
<gene>
    <name evidence="5" type="ORF">H6P81_013839</name>
</gene>
<feature type="compositionally biased region" description="Basic and acidic residues" evidence="1">
    <location>
        <begin position="657"/>
        <end position="671"/>
    </location>
</feature>
<feature type="compositionally biased region" description="Basic and acidic residues" evidence="1">
    <location>
        <begin position="517"/>
        <end position="526"/>
    </location>
</feature>
<feature type="domain" description="DUF3741" evidence="4">
    <location>
        <begin position="103"/>
        <end position="125"/>
    </location>
</feature>
<dbReference type="PANTHER" id="PTHR46634">
    <property type="entry name" value="M REDUCTASE II SUBUNIT GAMMA, PUTATIVE (DUF3741)-RELATED"/>
    <property type="match status" value="1"/>
</dbReference>
<dbReference type="Pfam" id="PF14383">
    <property type="entry name" value="VARLMGL"/>
    <property type="match status" value="1"/>
</dbReference>
<dbReference type="EMBL" id="JAINDJ010000005">
    <property type="protein sequence ID" value="KAG9447711.1"/>
    <property type="molecule type" value="Genomic_DNA"/>
</dbReference>
<dbReference type="InterPro" id="IPR032795">
    <property type="entry name" value="DUF3741-assoc"/>
</dbReference>
<comment type="caution">
    <text evidence="5">The sequence shown here is derived from an EMBL/GenBank/DDBJ whole genome shotgun (WGS) entry which is preliminary data.</text>
</comment>
<dbReference type="Proteomes" id="UP000825729">
    <property type="component" value="Unassembled WGS sequence"/>
</dbReference>
<dbReference type="Pfam" id="PF12552">
    <property type="entry name" value="DUF3741"/>
    <property type="match status" value="1"/>
</dbReference>
<dbReference type="InterPro" id="IPR022212">
    <property type="entry name" value="DUF3741"/>
</dbReference>
<dbReference type="InterPro" id="IPR025486">
    <property type="entry name" value="DUF4378"/>
</dbReference>
<feature type="compositionally biased region" description="Polar residues" evidence="1">
    <location>
        <begin position="492"/>
        <end position="509"/>
    </location>
</feature>
<reference evidence="5 6" key="1">
    <citation type="submission" date="2021-07" db="EMBL/GenBank/DDBJ databases">
        <title>The Aristolochia fimbriata genome: insights into angiosperm evolution, floral development and chemical biosynthesis.</title>
        <authorList>
            <person name="Jiao Y."/>
        </authorList>
    </citation>
    <scope>NUCLEOTIDE SEQUENCE [LARGE SCALE GENOMIC DNA]</scope>
    <source>
        <strain evidence="5">IBCAS-2021</strain>
        <tissue evidence="5">Leaf</tissue>
    </source>
</reference>
<feature type="compositionally biased region" description="Basic and acidic residues" evidence="1">
    <location>
        <begin position="559"/>
        <end position="568"/>
    </location>
</feature>
<feature type="region of interest" description="Disordered" evidence="1">
    <location>
        <begin position="289"/>
        <end position="364"/>
    </location>
</feature>
<evidence type="ECO:0000313" key="6">
    <source>
        <dbReference type="Proteomes" id="UP000825729"/>
    </source>
</evidence>
<feature type="compositionally biased region" description="Polar residues" evidence="1">
    <location>
        <begin position="569"/>
        <end position="583"/>
    </location>
</feature>
<feature type="domain" description="DUF4378" evidence="3">
    <location>
        <begin position="806"/>
        <end position="972"/>
    </location>
</feature>
<protein>
    <recommendedName>
        <fullName evidence="7">DUF4378 domain-containing protein</fullName>
    </recommendedName>
</protein>
<evidence type="ECO:0000259" key="3">
    <source>
        <dbReference type="Pfam" id="PF14309"/>
    </source>
</evidence>
<keyword evidence="6" id="KW-1185">Reference proteome</keyword>
<accession>A0AAV7EH19</accession>
<evidence type="ECO:0000256" key="1">
    <source>
        <dbReference type="SAM" id="MobiDB-lite"/>
    </source>
</evidence>
<organism evidence="5 6">
    <name type="scientific">Aristolochia fimbriata</name>
    <name type="common">White veined hardy Dutchman's pipe vine</name>
    <dbReference type="NCBI Taxonomy" id="158543"/>
    <lineage>
        <taxon>Eukaryota</taxon>
        <taxon>Viridiplantae</taxon>
        <taxon>Streptophyta</taxon>
        <taxon>Embryophyta</taxon>
        <taxon>Tracheophyta</taxon>
        <taxon>Spermatophyta</taxon>
        <taxon>Magnoliopsida</taxon>
        <taxon>Magnoliidae</taxon>
        <taxon>Piperales</taxon>
        <taxon>Aristolochiaceae</taxon>
        <taxon>Aristolochia</taxon>
    </lineage>
</organism>
<dbReference type="AlphaFoldDB" id="A0AAV7EH19"/>
<evidence type="ECO:0008006" key="7">
    <source>
        <dbReference type="Google" id="ProtNLM"/>
    </source>
</evidence>